<keyword evidence="5" id="KW-0560">Oxidoreductase</keyword>
<evidence type="ECO:0000313" key="7">
    <source>
        <dbReference type="EMBL" id="PCH37038.1"/>
    </source>
</evidence>
<dbReference type="SMART" id="SM00829">
    <property type="entry name" value="PKS_ER"/>
    <property type="match status" value="1"/>
</dbReference>
<comment type="similarity">
    <text evidence="2">Belongs to the zinc-containing alcohol dehydrogenase family.</text>
</comment>
<gene>
    <name evidence="7" type="ORF">WOLCODRAFT_134440</name>
</gene>
<evidence type="ECO:0000256" key="2">
    <source>
        <dbReference type="ARBA" id="ARBA00008072"/>
    </source>
</evidence>
<protein>
    <submittedName>
        <fullName evidence="7">GroES-like protein</fullName>
    </submittedName>
</protein>
<dbReference type="InterPro" id="IPR013149">
    <property type="entry name" value="ADH-like_C"/>
</dbReference>
<evidence type="ECO:0000256" key="4">
    <source>
        <dbReference type="ARBA" id="ARBA00022833"/>
    </source>
</evidence>
<dbReference type="Pfam" id="PF08240">
    <property type="entry name" value="ADH_N"/>
    <property type="match status" value="1"/>
</dbReference>
<evidence type="ECO:0000256" key="3">
    <source>
        <dbReference type="ARBA" id="ARBA00022723"/>
    </source>
</evidence>
<dbReference type="GO" id="GO:0005737">
    <property type="term" value="C:cytoplasm"/>
    <property type="evidence" value="ECO:0007669"/>
    <property type="project" value="TreeGrafter"/>
</dbReference>
<keyword evidence="8" id="KW-1185">Reference proteome</keyword>
<dbReference type="AlphaFoldDB" id="A0A2H3JH40"/>
<proteinExistence type="inferred from homology"/>
<keyword evidence="4" id="KW-0862">Zinc</keyword>
<dbReference type="GO" id="GO:0004022">
    <property type="term" value="F:alcohol dehydrogenase (NAD+) activity"/>
    <property type="evidence" value="ECO:0007669"/>
    <property type="project" value="TreeGrafter"/>
</dbReference>
<organism evidence="7 8">
    <name type="scientific">Wolfiporia cocos (strain MD-104)</name>
    <name type="common">Brown rot fungus</name>
    <dbReference type="NCBI Taxonomy" id="742152"/>
    <lineage>
        <taxon>Eukaryota</taxon>
        <taxon>Fungi</taxon>
        <taxon>Dikarya</taxon>
        <taxon>Basidiomycota</taxon>
        <taxon>Agaricomycotina</taxon>
        <taxon>Agaricomycetes</taxon>
        <taxon>Polyporales</taxon>
        <taxon>Phaeolaceae</taxon>
        <taxon>Wolfiporia</taxon>
    </lineage>
</organism>
<reference evidence="7 8" key="1">
    <citation type="journal article" date="2012" name="Science">
        <title>The Paleozoic origin of enzymatic lignin decomposition reconstructed from 31 fungal genomes.</title>
        <authorList>
            <person name="Floudas D."/>
            <person name="Binder M."/>
            <person name="Riley R."/>
            <person name="Barry K."/>
            <person name="Blanchette R.A."/>
            <person name="Henrissat B."/>
            <person name="Martinez A.T."/>
            <person name="Otillar R."/>
            <person name="Spatafora J.W."/>
            <person name="Yadav J.S."/>
            <person name="Aerts A."/>
            <person name="Benoit I."/>
            <person name="Boyd A."/>
            <person name="Carlson A."/>
            <person name="Copeland A."/>
            <person name="Coutinho P.M."/>
            <person name="de Vries R.P."/>
            <person name="Ferreira P."/>
            <person name="Findley K."/>
            <person name="Foster B."/>
            <person name="Gaskell J."/>
            <person name="Glotzer D."/>
            <person name="Gorecki P."/>
            <person name="Heitman J."/>
            <person name="Hesse C."/>
            <person name="Hori C."/>
            <person name="Igarashi K."/>
            <person name="Jurgens J.A."/>
            <person name="Kallen N."/>
            <person name="Kersten P."/>
            <person name="Kohler A."/>
            <person name="Kuees U."/>
            <person name="Kumar T.K.A."/>
            <person name="Kuo A."/>
            <person name="LaButti K."/>
            <person name="Larrondo L.F."/>
            <person name="Lindquist E."/>
            <person name="Ling A."/>
            <person name="Lombard V."/>
            <person name="Lucas S."/>
            <person name="Lundell T."/>
            <person name="Martin R."/>
            <person name="McLaughlin D.J."/>
            <person name="Morgenstern I."/>
            <person name="Morin E."/>
            <person name="Murat C."/>
            <person name="Nagy L.G."/>
            <person name="Nolan M."/>
            <person name="Ohm R.A."/>
            <person name="Patyshakuliyeva A."/>
            <person name="Rokas A."/>
            <person name="Ruiz-Duenas F.J."/>
            <person name="Sabat G."/>
            <person name="Salamov A."/>
            <person name="Samejima M."/>
            <person name="Schmutz J."/>
            <person name="Slot J.C."/>
            <person name="St John F."/>
            <person name="Stenlid J."/>
            <person name="Sun H."/>
            <person name="Sun S."/>
            <person name="Syed K."/>
            <person name="Tsang A."/>
            <person name="Wiebenga A."/>
            <person name="Young D."/>
            <person name="Pisabarro A."/>
            <person name="Eastwood D.C."/>
            <person name="Martin F."/>
            <person name="Cullen D."/>
            <person name="Grigoriev I.V."/>
            <person name="Hibbett D.S."/>
        </authorList>
    </citation>
    <scope>NUCLEOTIDE SEQUENCE [LARGE SCALE GENOMIC DNA]</scope>
    <source>
        <strain evidence="7 8">MD-104</strain>
    </source>
</reference>
<sequence>MSSAAHPESYKAYAFLEKGGPLQVIQVQWRDPAPGEIVVKVLACGICASDEIAKFQLMPQVEYPRIPGHEIVGDVAATPSTENRWKIGNRVGSGWHGGHCNTCVSCMVGDYMTCENEDINGIARHGGYAEYVTLRTEAVTPVPEDMSPAEVAPLFCAGVTTFNSLRNMPCKPPAYVAVQGIGGLGHLGIQFAKAMGYRTVALSSSGSKKQLALALGADAFLDGSTADQVAELKKIGNVRVIMCTAPNADIMRDMIPALAPRGTLLVLALTGDTSVNLGSLNVKGLSIRGWPNGPVADCLDCINFAKANGIKVMVESFPFVRANEAFERRSSALFRAVLLPQEQDLPRPRL</sequence>
<dbReference type="SUPFAM" id="SSF50129">
    <property type="entry name" value="GroES-like"/>
    <property type="match status" value="1"/>
</dbReference>
<dbReference type="Proteomes" id="UP000218811">
    <property type="component" value="Unassembled WGS sequence"/>
</dbReference>
<evidence type="ECO:0000313" key="8">
    <source>
        <dbReference type="Proteomes" id="UP000218811"/>
    </source>
</evidence>
<dbReference type="Pfam" id="PF00107">
    <property type="entry name" value="ADH_zinc_N"/>
    <property type="match status" value="1"/>
</dbReference>
<accession>A0A2H3JH40</accession>
<dbReference type="PANTHER" id="PTHR42940">
    <property type="entry name" value="ALCOHOL DEHYDROGENASE 1-RELATED"/>
    <property type="match status" value="1"/>
</dbReference>
<comment type="cofactor">
    <cofactor evidence="1">
        <name>Zn(2+)</name>
        <dbReference type="ChEBI" id="CHEBI:29105"/>
    </cofactor>
</comment>
<dbReference type="OrthoDB" id="1560166at2759"/>
<dbReference type="InterPro" id="IPR036291">
    <property type="entry name" value="NAD(P)-bd_dom_sf"/>
</dbReference>
<evidence type="ECO:0000259" key="6">
    <source>
        <dbReference type="SMART" id="SM00829"/>
    </source>
</evidence>
<dbReference type="PANTHER" id="PTHR42940:SF7">
    <property type="entry name" value="ALCOHOL DEHYDROGENASE-LIKE N-TERMINAL DOMAIN-CONTAINING PROTEIN"/>
    <property type="match status" value="1"/>
</dbReference>
<dbReference type="EMBL" id="KB467909">
    <property type="protein sequence ID" value="PCH37038.1"/>
    <property type="molecule type" value="Genomic_DNA"/>
</dbReference>
<feature type="domain" description="Enoyl reductase (ER)" evidence="6">
    <location>
        <begin position="19"/>
        <end position="338"/>
    </location>
</feature>
<evidence type="ECO:0000256" key="1">
    <source>
        <dbReference type="ARBA" id="ARBA00001947"/>
    </source>
</evidence>
<dbReference type="Gene3D" id="3.90.180.10">
    <property type="entry name" value="Medium-chain alcohol dehydrogenases, catalytic domain"/>
    <property type="match status" value="1"/>
</dbReference>
<dbReference type="Gene3D" id="3.40.50.720">
    <property type="entry name" value="NAD(P)-binding Rossmann-like Domain"/>
    <property type="match status" value="1"/>
</dbReference>
<dbReference type="SUPFAM" id="SSF51735">
    <property type="entry name" value="NAD(P)-binding Rossmann-fold domains"/>
    <property type="match status" value="1"/>
</dbReference>
<evidence type="ECO:0000256" key="5">
    <source>
        <dbReference type="ARBA" id="ARBA00023002"/>
    </source>
</evidence>
<dbReference type="InterPro" id="IPR011032">
    <property type="entry name" value="GroES-like_sf"/>
</dbReference>
<dbReference type="STRING" id="742152.A0A2H3JH40"/>
<dbReference type="GO" id="GO:0046872">
    <property type="term" value="F:metal ion binding"/>
    <property type="evidence" value="ECO:0007669"/>
    <property type="project" value="UniProtKB-KW"/>
</dbReference>
<dbReference type="InterPro" id="IPR013154">
    <property type="entry name" value="ADH-like_N"/>
</dbReference>
<keyword evidence="3" id="KW-0479">Metal-binding</keyword>
<dbReference type="OMA" id="TCQHEDI"/>
<dbReference type="InterPro" id="IPR020843">
    <property type="entry name" value="ER"/>
</dbReference>
<name>A0A2H3JH40_WOLCO</name>